<dbReference type="AlphaFoldDB" id="A0AAV5GCT0"/>
<evidence type="ECO:0000313" key="3">
    <source>
        <dbReference type="EMBL" id="GJN87659.1"/>
    </source>
</evidence>
<comment type="caution">
    <text evidence="3">The sequence shown here is derived from an EMBL/GenBank/DDBJ whole genome shotgun (WGS) entry which is preliminary data.</text>
</comment>
<proteinExistence type="predicted"/>
<reference evidence="3 4" key="1">
    <citation type="submission" date="2021-12" db="EMBL/GenBank/DDBJ databases">
        <title>High titer production of polyol ester of fatty acids by Rhodotorula paludigena BS15 towards product separation-free biomass refinery.</title>
        <authorList>
            <person name="Mano J."/>
            <person name="Ono H."/>
            <person name="Tanaka T."/>
            <person name="Naito K."/>
            <person name="Sushida H."/>
            <person name="Ike M."/>
            <person name="Tokuyasu K."/>
            <person name="Kitaoka M."/>
        </authorList>
    </citation>
    <scope>NUCLEOTIDE SEQUENCE [LARGE SCALE GENOMIC DNA]</scope>
    <source>
        <strain evidence="3 4">BS15</strain>
    </source>
</reference>
<dbReference type="InterPro" id="IPR019328">
    <property type="entry name" value="PIGH-H_dom"/>
</dbReference>
<keyword evidence="4" id="KW-1185">Reference proteome</keyword>
<sequence>MCSSFSFQSTAQPVSLPLLAFLASAIGGFAALHRNAPAALATVAIFLLLRRGHAVRESLKIFPGLGVQLESQDFYTFTPSFRSTASRTWSLPGTTRITSISSNGSCRLVLNEGLQGAQVSPYLALLHGAADDKLLSRVIFPFILPRLEHLTPVLQEAQRLLAEPVAHTALSPPSL</sequence>
<feature type="transmembrane region" description="Helical" evidence="1">
    <location>
        <begin position="20"/>
        <end position="49"/>
    </location>
</feature>
<keyword evidence="1" id="KW-0472">Membrane</keyword>
<evidence type="ECO:0000256" key="1">
    <source>
        <dbReference type="SAM" id="Phobius"/>
    </source>
</evidence>
<keyword evidence="1" id="KW-1133">Transmembrane helix</keyword>
<protein>
    <recommendedName>
        <fullName evidence="2">Phosphatidylinositol N-acetylglucosaminyltransferase subunit H conserved domain-containing protein</fullName>
    </recommendedName>
</protein>
<feature type="domain" description="Phosphatidylinositol N-acetylglucosaminyltransferase subunit H conserved" evidence="2">
    <location>
        <begin position="58"/>
        <end position="132"/>
    </location>
</feature>
<evidence type="ECO:0000259" key="2">
    <source>
        <dbReference type="Pfam" id="PF10181"/>
    </source>
</evidence>
<name>A0AAV5GCT0_9BASI</name>
<gene>
    <name evidence="3" type="ORF">Rhopal_000614-T1</name>
</gene>
<organism evidence="3 4">
    <name type="scientific">Rhodotorula paludigena</name>
    <dbReference type="NCBI Taxonomy" id="86838"/>
    <lineage>
        <taxon>Eukaryota</taxon>
        <taxon>Fungi</taxon>
        <taxon>Dikarya</taxon>
        <taxon>Basidiomycota</taxon>
        <taxon>Pucciniomycotina</taxon>
        <taxon>Microbotryomycetes</taxon>
        <taxon>Sporidiobolales</taxon>
        <taxon>Sporidiobolaceae</taxon>
        <taxon>Rhodotorula</taxon>
    </lineage>
</organism>
<dbReference type="Pfam" id="PF10181">
    <property type="entry name" value="PIG-H"/>
    <property type="match status" value="1"/>
</dbReference>
<evidence type="ECO:0000313" key="4">
    <source>
        <dbReference type="Proteomes" id="UP001342314"/>
    </source>
</evidence>
<keyword evidence="1" id="KW-0812">Transmembrane</keyword>
<dbReference type="Proteomes" id="UP001342314">
    <property type="component" value="Unassembled WGS sequence"/>
</dbReference>
<accession>A0AAV5GCT0</accession>
<dbReference type="EMBL" id="BQKY01000002">
    <property type="protein sequence ID" value="GJN87659.1"/>
    <property type="molecule type" value="Genomic_DNA"/>
</dbReference>